<dbReference type="InterPro" id="IPR029051">
    <property type="entry name" value="DUF4352"/>
</dbReference>
<accession>A0A1G7YZC1</accession>
<sequence>MDKKYWFLLALTLILGVFSGMFIESQRHTGENIDSSSDQFTQTVAADSEHLLEMGETGRVNRFDITVHDAYIMSQEEKHYVIVDVSFLNTAEEVREIPLFNTIVVDESGHTSEYETTHDDQRLVGGQIRPEGLRRGTIAFPVKSSSHYEFSYVDHTGRGMATWKLELNEEKNA</sequence>
<protein>
    <recommendedName>
        <fullName evidence="2">DUF4352 domain-containing protein</fullName>
    </recommendedName>
</protein>
<evidence type="ECO:0000313" key="3">
    <source>
        <dbReference type="EMBL" id="SDH01754.1"/>
    </source>
</evidence>
<dbReference type="Proteomes" id="UP000199163">
    <property type="component" value="Unassembled WGS sequence"/>
</dbReference>
<evidence type="ECO:0000259" key="2">
    <source>
        <dbReference type="Pfam" id="PF11611"/>
    </source>
</evidence>
<evidence type="ECO:0000313" key="4">
    <source>
        <dbReference type="Proteomes" id="UP000199163"/>
    </source>
</evidence>
<dbReference type="STRING" id="568899.SAMN05192534_101333"/>
<dbReference type="Pfam" id="PF11611">
    <property type="entry name" value="DUF4352"/>
    <property type="match status" value="1"/>
</dbReference>
<dbReference type="RefSeq" id="WP_091270580.1">
    <property type="nucleotide sequence ID" value="NZ_FNDK01000001.1"/>
</dbReference>
<reference evidence="3 4" key="1">
    <citation type="submission" date="2016-10" db="EMBL/GenBank/DDBJ databases">
        <authorList>
            <person name="de Groot N.N."/>
        </authorList>
    </citation>
    <scope>NUCLEOTIDE SEQUENCE [LARGE SCALE GENOMIC DNA]</scope>
    <source>
        <strain evidence="3 4">DSM 21632</strain>
    </source>
</reference>
<dbReference type="InterPro" id="IPR029050">
    <property type="entry name" value="Immunoprotect_excell_Ig-like"/>
</dbReference>
<name>A0A1G7YZC1_9BACI</name>
<evidence type="ECO:0000256" key="1">
    <source>
        <dbReference type="ARBA" id="ARBA00022729"/>
    </source>
</evidence>
<dbReference type="AlphaFoldDB" id="A0A1G7YZC1"/>
<keyword evidence="4" id="KW-1185">Reference proteome</keyword>
<dbReference type="EMBL" id="FNDK01000001">
    <property type="protein sequence ID" value="SDH01754.1"/>
    <property type="molecule type" value="Genomic_DNA"/>
</dbReference>
<proteinExistence type="predicted"/>
<dbReference type="Gene3D" id="2.60.40.1240">
    <property type="match status" value="1"/>
</dbReference>
<gene>
    <name evidence="3" type="ORF">SAMN05192534_101333</name>
</gene>
<feature type="domain" description="DUF4352" evidence="2">
    <location>
        <begin position="54"/>
        <end position="156"/>
    </location>
</feature>
<keyword evidence="1" id="KW-0732">Signal</keyword>
<organism evidence="3 4">
    <name type="scientific">Alteribacillus persepolensis</name>
    <dbReference type="NCBI Taxonomy" id="568899"/>
    <lineage>
        <taxon>Bacteria</taxon>
        <taxon>Bacillati</taxon>
        <taxon>Bacillota</taxon>
        <taxon>Bacilli</taxon>
        <taxon>Bacillales</taxon>
        <taxon>Bacillaceae</taxon>
        <taxon>Alteribacillus</taxon>
    </lineage>
</organism>
<dbReference type="OrthoDB" id="2873963at2"/>